<gene>
    <name evidence="1" type="ORF">PROQFM164_S08g000076</name>
</gene>
<keyword evidence="2" id="KW-1185">Reference proteome</keyword>
<sequence>MMLQPNFWSPFIHRRLYRCAENGMAEPLGIALACVSAYSNSVESSLEFVDNMINSERERLVRQILGLFRGPSMDSHRSGHSTFFKDGREGRRDDLGKAAELHGSFLLKMTRGLCKLYQNALVRNEAGWPEWKFAESLRRNVFFVHIINILAAEARKLHRDYFEPLNDAMILQMPLPAPEYMWRACSDEEWSVAREYARPTSPTPCTLQELLDLNLAGSLDVASLQPLTRMILACHRIRSKFNDADD</sequence>
<evidence type="ECO:0000313" key="2">
    <source>
        <dbReference type="Proteomes" id="UP000030686"/>
    </source>
</evidence>
<dbReference type="Proteomes" id="UP000030686">
    <property type="component" value="Unassembled WGS sequence"/>
</dbReference>
<dbReference type="OrthoDB" id="5423818at2759"/>
<protein>
    <submittedName>
        <fullName evidence="1">Uncharacterized protein</fullName>
    </submittedName>
</protein>
<reference evidence="1" key="1">
    <citation type="journal article" date="2014" name="Nat. Commun.">
        <title>Multiple recent horizontal transfers of a large genomic region in cheese making fungi.</title>
        <authorList>
            <person name="Cheeseman K."/>
            <person name="Ropars J."/>
            <person name="Renault P."/>
            <person name="Dupont J."/>
            <person name="Gouzy J."/>
            <person name="Branca A."/>
            <person name="Abraham A.L."/>
            <person name="Ceppi M."/>
            <person name="Conseiller E."/>
            <person name="Debuchy R."/>
            <person name="Malagnac F."/>
            <person name="Goarin A."/>
            <person name="Silar P."/>
            <person name="Lacoste S."/>
            <person name="Sallet E."/>
            <person name="Bensimon A."/>
            <person name="Giraud T."/>
            <person name="Brygoo Y."/>
        </authorList>
    </citation>
    <scope>NUCLEOTIDE SEQUENCE [LARGE SCALE GENOMIC DNA]</scope>
    <source>
        <strain evidence="1">FM164</strain>
    </source>
</reference>
<dbReference type="AlphaFoldDB" id="W6QNP0"/>
<dbReference type="STRING" id="1365484.W6QNP0"/>
<dbReference type="EMBL" id="HG792022">
    <property type="protein sequence ID" value="CDM38025.1"/>
    <property type="molecule type" value="Genomic_DNA"/>
</dbReference>
<name>W6QNP0_PENRF</name>
<evidence type="ECO:0000313" key="1">
    <source>
        <dbReference type="EMBL" id="CDM38025.1"/>
    </source>
</evidence>
<organism evidence="1 2">
    <name type="scientific">Penicillium roqueforti (strain FM164)</name>
    <dbReference type="NCBI Taxonomy" id="1365484"/>
    <lineage>
        <taxon>Eukaryota</taxon>
        <taxon>Fungi</taxon>
        <taxon>Dikarya</taxon>
        <taxon>Ascomycota</taxon>
        <taxon>Pezizomycotina</taxon>
        <taxon>Eurotiomycetes</taxon>
        <taxon>Eurotiomycetidae</taxon>
        <taxon>Eurotiales</taxon>
        <taxon>Aspergillaceae</taxon>
        <taxon>Penicillium</taxon>
    </lineage>
</organism>
<proteinExistence type="predicted"/>
<accession>W6QNP0</accession>